<dbReference type="AlphaFoldDB" id="A0AAN6MAY4"/>
<dbReference type="SUPFAM" id="SSF51735">
    <property type="entry name" value="NAD(P)-binding Rossmann-fold domains"/>
    <property type="match status" value="1"/>
</dbReference>
<dbReference type="InterPro" id="IPR020843">
    <property type="entry name" value="ER"/>
</dbReference>
<keyword evidence="5" id="KW-0560">Oxidoreductase</keyword>
<evidence type="ECO:0000256" key="3">
    <source>
        <dbReference type="ARBA" id="ARBA00022723"/>
    </source>
</evidence>
<evidence type="ECO:0000256" key="7">
    <source>
        <dbReference type="RuleBase" id="RU361277"/>
    </source>
</evidence>
<protein>
    <submittedName>
        <fullName evidence="9">Chaperonin 10-like protein</fullName>
    </submittedName>
</protein>
<evidence type="ECO:0000256" key="2">
    <source>
        <dbReference type="ARBA" id="ARBA00008072"/>
    </source>
</evidence>
<proteinExistence type="inferred from homology"/>
<dbReference type="InterPro" id="IPR002328">
    <property type="entry name" value="ADH_Zn_CS"/>
</dbReference>
<evidence type="ECO:0000256" key="4">
    <source>
        <dbReference type="ARBA" id="ARBA00022833"/>
    </source>
</evidence>
<dbReference type="PANTHER" id="PTHR42940:SF1">
    <property type="entry name" value="ENOYL REDUCTASE (ER) DOMAIN-CONTAINING PROTEIN"/>
    <property type="match status" value="1"/>
</dbReference>
<evidence type="ECO:0000256" key="1">
    <source>
        <dbReference type="ARBA" id="ARBA00001947"/>
    </source>
</evidence>
<dbReference type="InterPro" id="IPR036291">
    <property type="entry name" value="NAD(P)-bd_dom_sf"/>
</dbReference>
<reference evidence="9" key="2">
    <citation type="submission" date="2023-05" db="EMBL/GenBank/DDBJ databases">
        <authorList>
            <consortium name="Lawrence Berkeley National Laboratory"/>
            <person name="Steindorff A."/>
            <person name="Hensen N."/>
            <person name="Bonometti L."/>
            <person name="Westerberg I."/>
            <person name="Brannstrom I.O."/>
            <person name="Guillou S."/>
            <person name="Cros-Aarteil S."/>
            <person name="Calhoun S."/>
            <person name="Haridas S."/>
            <person name="Kuo A."/>
            <person name="Mondo S."/>
            <person name="Pangilinan J."/>
            <person name="Riley R."/>
            <person name="Labutti K."/>
            <person name="Andreopoulos B."/>
            <person name="Lipzen A."/>
            <person name="Chen C."/>
            <person name="Yanf M."/>
            <person name="Daum C."/>
            <person name="Ng V."/>
            <person name="Clum A."/>
            <person name="Ohm R."/>
            <person name="Martin F."/>
            <person name="Silar P."/>
            <person name="Natvig D."/>
            <person name="Lalanne C."/>
            <person name="Gautier V."/>
            <person name="Ament-Velasquez S.L."/>
            <person name="Kruys A."/>
            <person name="Hutchinson M.I."/>
            <person name="Powell A.J."/>
            <person name="Barry K."/>
            <person name="Miller A.N."/>
            <person name="Grigoriev I.V."/>
            <person name="Debuchy R."/>
            <person name="Gladieux P."/>
            <person name="Thoren M.H."/>
            <person name="Johannesson H."/>
        </authorList>
    </citation>
    <scope>NUCLEOTIDE SEQUENCE</scope>
    <source>
        <strain evidence="9">CBS 103.79</strain>
    </source>
</reference>
<dbReference type="Gene3D" id="3.40.50.720">
    <property type="entry name" value="NAD(P)-binding Rossmann-like Domain"/>
    <property type="match status" value="1"/>
</dbReference>
<dbReference type="CDD" id="cd08297">
    <property type="entry name" value="CAD3"/>
    <property type="match status" value="1"/>
</dbReference>
<dbReference type="GO" id="GO:0004022">
    <property type="term" value="F:alcohol dehydrogenase (NAD+) activity"/>
    <property type="evidence" value="ECO:0007669"/>
    <property type="project" value="TreeGrafter"/>
</dbReference>
<dbReference type="SUPFAM" id="SSF50129">
    <property type="entry name" value="GroES-like"/>
    <property type="match status" value="1"/>
</dbReference>
<evidence type="ECO:0000259" key="8">
    <source>
        <dbReference type="SMART" id="SM00829"/>
    </source>
</evidence>
<dbReference type="SMART" id="SM00829">
    <property type="entry name" value="PKS_ER"/>
    <property type="match status" value="1"/>
</dbReference>
<keyword evidence="4 7" id="KW-0862">Zinc</keyword>
<comment type="similarity">
    <text evidence="2 7">Belongs to the zinc-containing alcohol dehydrogenase family.</text>
</comment>
<dbReference type="PROSITE" id="PS00059">
    <property type="entry name" value="ADH_ZINC"/>
    <property type="match status" value="1"/>
</dbReference>
<dbReference type="InterPro" id="IPR011032">
    <property type="entry name" value="GroES-like_sf"/>
</dbReference>
<dbReference type="Proteomes" id="UP001303889">
    <property type="component" value="Unassembled WGS sequence"/>
</dbReference>
<organism evidence="9 10">
    <name type="scientific">Staphylotrichum tortipilum</name>
    <dbReference type="NCBI Taxonomy" id="2831512"/>
    <lineage>
        <taxon>Eukaryota</taxon>
        <taxon>Fungi</taxon>
        <taxon>Dikarya</taxon>
        <taxon>Ascomycota</taxon>
        <taxon>Pezizomycotina</taxon>
        <taxon>Sordariomycetes</taxon>
        <taxon>Sordariomycetidae</taxon>
        <taxon>Sordariales</taxon>
        <taxon>Chaetomiaceae</taxon>
        <taxon>Staphylotrichum</taxon>
    </lineage>
</organism>
<dbReference type="EMBL" id="MU856175">
    <property type="protein sequence ID" value="KAK3897405.1"/>
    <property type="molecule type" value="Genomic_DNA"/>
</dbReference>
<dbReference type="InterPro" id="IPR013149">
    <property type="entry name" value="ADH-like_C"/>
</dbReference>
<name>A0AAN6MAY4_9PEZI</name>
<dbReference type="Pfam" id="PF00107">
    <property type="entry name" value="ADH_zinc_N"/>
    <property type="match status" value="1"/>
</dbReference>
<comment type="cofactor">
    <cofactor evidence="1 7">
        <name>Zn(2+)</name>
        <dbReference type="ChEBI" id="CHEBI:29105"/>
    </cofactor>
</comment>
<comment type="caution">
    <text evidence="9">The sequence shown here is derived from an EMBL/GenBank/DDBJ whole genome shotgun (WGS) entry which is preliminary data.</text>
</comment>
<evidence type="ECO:0000256" key="6">
    <source>
        <dbReference type="ARBA" id="ARBA00023027"/>
    </source>
</evidence>
<sequence length="358" mass="37542">MSINIPKACRAAVVKNEGAGFSLAVENVQVPEPGLNQILVRMSTSGVCYSDLHYMLNDTPAPPMSKFGVASAGHEGCGVVVKLGPSVRNLEVGSRVGIKPIWTTCGSCDHCWGDMETHCAKKVNTGLGVAGTFQHYMVADASHVIPIPEGVPDDLAATLMCSAATAYRSVKSARLPPGSEVVVLGGGGGVGIQVIQVAKIFGFRTIAVDVGDSKRDLALEMGADGFVDIETVADPVEEAARLTNGGAHGVFVTAPPAYKNALDYIGSRVGGVVMCIGLPAVGSGHHIMANPGLLILKHLSIKGSLVGTREDTNAVLKYAQRGLIKPFSQSIRLDELPDVMQAMKEGKQMKKLVIDFNL</sequence>
<keyword evidence="10" id="KW-1185">Reference proteome</keyword>
<dbReference type="Gene3D" id="3.90.180.10">
    <property type="entry name" value="Medium-chain alcohol dehydrogenases, catalytic domain"/>
    <property type="match status" value="1"/>
</dbReference>
<feature type="domain" description="Enoyl reductase (ER)" evidence="8">
    <location>
        <begin position="20"/>
        <end position="354"/>
    </location>
</feature>
<accession>A0AAN6MAY4</accession>
<dbReference type="FunFam" id="3.40.50.720:FF:000039">
    <property type="entry name" value="Alcohol dehydrogenase AdhP"/>
    <property type="match status" value="1"/>
</dbReference>
<gene>
    <name evidence="9" type="ORF">C8A05DRAFT_47969</name>
</gene>
<keyword evidence="6" id="KW-0520">NAD</keyword>
<dbReference type="InterPro" id="IPR013154">
    <property type="entry name" value="ADH-like_N"/>
</dbReference>
<evidence type="ECO:0000256" key="5">
    <source>
        <dbReference type="ARBA" id="ARBA00023002"/>
    </source>
</evidence>
<evidence type="ECO:0000313" key="10">
    <source>
        <dbReference type="Proteomes" id="UP001303889"/>
    </source>
</evidence>
<dbReference type="GO" id="GO:0008270">
    <property type="term" value="F:zinc ion binding"/>
    <property type="evidence" value="ECO:0007669"/>
    <property type="project" value="InterPro"/>
</dbReference>
<reference evidence="9" key="1">
    <citation type="journal article" date="2023" name="Mol. Phylogenet. Evol.">
        <title>Genome-scale phylogeny and comparative genomics of the fungal order Sordariales.</title>
        <authorList>
            <person name="Hensen N."/>
            <person name="Bonometti L."/>
            <person name="Westerberg I."/>
            <person name="Brannstrom I.O."/>
            <person name="Guillou S."/>
            <person name="Cros-Aarteil S."/>
            <person name="Calhoun S."/>
            <person name="Haridas S."/>
            <person name="Kuo A."/>
            <person name="Mondo S."/>
            <person name="Pangilinan J."/>
            <person name="Riley R."/>
            <person name="LaButti K."/>
            <person name="Andreopoulos B."/>
            <person name="Lipzen A."/>
            <person name="Chen C."/>
            <person name="Yan M."/>
            <person name="Daum C."/>
            <person name="Ng V."/>
            <person name="Clum A."/>
            <person name="Steindorff A."/>
            <person name="Ohm R.A."/>
            <person name="Martin F."/>
            <person name="Silar P."/>
            <person name="Natvig D.O."/>
            <person name="Lalanne C."/>
            <person name="Gautier V."/>
            <person name="Ament-Velasquez S.L."/>
            <person name="Kruys A."/>
            <person name="Hutchinson M.I."/>
            <person name="Powell A.J."/>
            <person name="Barry K."/>
            <person name="Miller A.N."/>
            <person name="Grigoriev I.V."/>
            <person name="Debuchy R."/>
            <person name="Gladieux P."/>
            <person name="Hiltunen Thoren M."/>
            <person name="Johannesson H."/>
        </authorList>
    </citation>
    <scope>NUCLEOTIDE SEQUENCE</scope>
    <source>
        <strain evidence="9">CBS 103.79</strain>
    </source>
</reference>
<evidence type="ECO:0000313" key="9">
    <source>
        <dbReference type="EMBL" id="KAK3897405.1"/>
    </source>
</evidence>
<dbReference type="Pfam" id="PF08240">
    <property type="entry name" value="ADH_N"/>
    <property type="match status" value="1"/>
</dbReference>
<dbReference type="GO" id="GO:0005737">
    <property type="term" value="C:cytoplasm"/>
    <property type="evidence" value="ECO:0007669"/>
    <property type="project" value="TreeGrafter"/>
</dbReference>
<dbReference type="PANTHER" id="PTHR42940">
    <property type="entry name" value="ALCOHOL DEHYDROGENASE 1-RELATED"/>
    <property type="match status" value="1"/>
</dbReference>
<keyword evidence="3 7" id="KW-0479">Metal-binding</keyword>